<protein>
    <recommendedName>
        <fullName evidence="5">Apple domain-containing protein</fullName>
    </recommendedName>
</protein>
<keyword evidence="2" id="KW-1133">Transmembrane helix</keyword>
<keyword evidence="2" id="KW-0472">Membrane</keyword>
<keyword evidence="2" id="KW-0812">Transmembrane</keyword>
<evidence type="ECO:0000313" key="3">
    <source>
        <dbReference type="EMBL" id="CAK0883967.1"/>
    </source>
</evidence>
<evidence type="ECO:0000256" key="2">
    <source>
        <dbReference type="SAM" id="Phobius"/>
    </source>
</evidence>
<comment type="caution">
    <text evidence="3">The sequence shown here is derived from an EMBL/GenBank/DDBJ whole genome shotgun (WGS) entry which is preliminary data.</text>
</comment>
<reference evidence="3" key="1">
    <citation type="submission" date="2023-10" db="EMBL/GenBank/DDBJ databases">
        <authorList>
            <person name="Chen Y."/>
            <person name="Shah S."/>
            <person name="Dougan E. K."/>
            <person name="Thang M."/>
            <person name="Chan C."/>
        </authorList>
    </citation>
    <scope>NUCLEOTIDE SEQUENCE [LARGE SCALE GENOMIC DNA]</scope>
</reference>
<evidence type="ECO:0008006" key="5">
    <source>
        <dbReference type="Google" id="ProtNLM"/>
    </source>
</evidence>
<evidence type="ECO:0000256" key="1">
    <source>
        <dbReference type="SAM" id="MobiDB-lite"/>
    </source>
</evidence>
<accession>A0ABN9WGG1</accession>
<dbReference type="Proteomes" id="UP001189429">
    <property type="component" value="Unassembled WGS sequence"/>
</dbReference>
<name>A0ABN9WGG1_9DINO</name>
<organism evidence="3 4">
    <name type="scientific">Prorocentrum cordatum</name>
    <dbReference type="NCBI Taxonomy" id="2364126"/>
    <lineage>
        <taxon>Eukaryota</taxon>
        <taxon>Sar</taxon>
        <taxon>Alveolata</taxon>
        <taxon>Dinophyceae</taxon>
        <taxon>Prorocentrales</taxon>
        <taxon>Prorocentraceae</taxon>
        <taxon>Prorocentrum</taxon>
    </lineage>
</organism>
<evidence type="ECO:0000313" key="4">
    <source>
        <dbReference type="Proteomes" id="UP001189429"/>
    </source>
</evidence>
<proteinExistence type="predicted"/>
<sequence>MMFVHATVRARYHLFCEPEAASTAREVLHVLSARSALACPPRPLFHPVHHPFLIMQQVFVAGCRHVRCGEGRRHATRALPPARGNAPAASVQSAAPPPPRAAMRAAGGDALVAEATPPQERADAPGPPRRAWSVRSRQGRLALGVVAASALSAATLLAAAAARRALRQERLRAPAQPTGPSAGASPGAVAELGPAWARTSLTGCRRNAGAAEPRGIHATADQCGAACAASPRCKAFGYRAQRCADGEGSGSALAGPACLVWEGDCDEEPSGCWDLYRPASLRQLAADALVGAQADTDLGFELLRVLGQPAGVLDVFLLFVHVALLLPECHMALPGRRSRLACPERYQSRRRGVHLVPHGGRAAAVRLHAQVGLARDEALLVHVRALRRREGLQPGLPLSQV</sequence>
<keyword evidence="4" id="KW-1185">Reference proteome</keyword>
<dbReference type="EMBL" id="CAUYUJ010018488">
    <property type="protein sequence ID" value="CAK0883967.1"/>
    <property type="molecule type" value="Genomic_DNA"/>
</dbReference>
<gene>
    <name evidence="3" type="ORF">PCOR1329_LOCUS66031</name>
</gene>
<feature type="transmembrane region" description="Helical" evidence="2">
    <location>
        <begin position="141"/>
        <end position="162"/>
    </location>
</feature>
<feature type="region of interest" description="Disordered" evidence="1">
    <location>
        <begin position="74"/>
        <end position="105"/>
    </location>
</feature>